<dbReference type="KEGG" id="dov:DSCO28_46780"/>
<evidence type="ECO:0000256" key="3">
    <source>
        <dbReference type="ARBA" id="ARBA00022840"/>
    </source>
</evidence>
<dbReference type="AlphaFoldDB" id="A0A5K7ZV43"/>
<dbReference type="RefSeq" id="WP_155324135.1">
    <property type="nucleotide sequence ID" value="NZ_AP021876.1"/>
</dbReference>
<dbReference type="NCBIfam" id="TIGR01727">
    <property type="entry name" value="oligo_HPY"/>
    <property type="match status" value="1"/>
</dbReference>
<evidence type="ECO:0000313" key="5">
    <source>
        <dbReference type="EMBL" id="BBO84112.1"/>
    </source>
</evidence>
<protein>
    <submittedName>
        <fullName evidence="5">ABC transporter ATP-binding protein</fullName>
    </submittedName>
</protein>
<dbReference type="Pfam" id="PF08352">
    <property type="entry name" value="oligo_HPY"/>
    <property type="match status" value="1"/>
</dbReference>
<sequence>MTAPIIETRHLKKVFTVTSGLFSGDRHIHAVDDVSIAIREQEVFALVGESGCGKTTLGRVLLRLEEKSAGTVRFRGNDIHDLSESDLRGLRKTMQIIFQDPYASLNPRLRVRSILAEPLVAHGYGNRAQIDARVGELLRLVGLRDDVRRYYPHQFSGGQRQRIGIARALAMNPEFVVCDEAVSALDVSIQAQILNLLKDLQDRLKLTYLFITHDLSVVRHIADRVCVMFLGKTVELGATDDIFKHPRHPYTRFLISAVPVADPHRRNRERMILQGDIPSPMNLPAGCRFHTRCPYAQAICRREDPPFAESAGRWVACHFPLPAEAIHATGQAIPSA</sequence>
<keyword evidence="1" id="KW-0813">Transport</keyword>
<dbReference type="Gene3D" id="3.40.50.300">
    <property type="entry name" value="P-loop containing nucleotide triphosphate hydrolases"/>
    <property type="match status" value="1"/>
</dbReference>
<dbReference type="EMBL" id="AP021876">
    <property type="protein sequence ID" value="BBO84112.1"/>
    <property type="molecule type" value="Genomic_DNA"/>
</dbReference>
<dbReference type="PROSITE" id="PS50893">
    <property type="entry name" value="ABC_TRANSPORTER_2"/>
    <property type="match status" value="1"/>
</dbReference>
<evidence type="ECO:0000259" key="4">
    <source>
        <dbReference type="PROSITE" id="PS50893"/>
    </source>
</evidence>
<evidence type="ECO:0000256" key="2">
    <source>
        <dbReference type="ARBA" id="ARBA00022741"/>
    </source>
</evidence>
<dbReference type="FunFam" id="3.40.50.300:FF:000016">
    <property type="entry name" value="Oligopeptide ABC transporter ATP-binding component"/>
    <property type="match status" value="1"/>
</dbReference>
<dbReference type="GO" id="GO:0016887">
    <property type="term" value="F:ATP hydrolysis activity"/>
    <property type="evidence" value="ECO:0007669"/>
    <property type="project" value="InterPro"/>
</dbReference>
<keyword evidence="2" id="KW-0547">Nucleotide-binding</keyword>
<dbReference type="PANTHER" id="PTHR43776">
    <property type="entry name" value="TRANSPORT ATP-BINDING PROTEIN"/>
    <property type="match status" value="1"/>
</dbReference>
<feature type="domain" description="ABC transporter" evidence="4">
    <location>
        <begin position="6"/>
        <end position="255"/>
    </location>
</feature>
<dbReference type="GO" id="GO:0005524">
    <property type="term" value="F:ATP binding"/>
    <property type="evidence" value="ECO:0007669"/>
    <property type="project" value="UniProtKB-KW"/>
</dbReference>
<dbReference type="InterPro" id="IPR013563">
    <property type="entry name" value="Oligopep_ABC_C"/>
</dbReference>
<name>A0A5K7ZV43_9BACT</name>
<dbReference type="GO" id="GO:0055085">
    <property type="term" value="P:transmembrane transport"/>
    <property type="evidence" value="ECO:0007669"/>
    <property type="project" value="UniProtKB-ARBA"/>
</dbReference>
<organism evidence="5 6">
    <name type="scientific">Desulfosarcina ovata subsp. sediminis</name>
    <dbReference type="NCBI Taxonomy" id="885957"/>
    <lineage>
        <taxon>Bacteria</taxon>
        <taxon>Pseudomonadati</taxon>
        <taxon>Thermodesulfobacteriota</taxon>
        <taxon>Desulfobacteria</taxon>
        <taxon>Desulfobacterales</taxon>
        <taxon>Desulfosarcinaceae</taxon>
        <taxon>Desulfosarcina</taxon>
    </lineage>
</organism>
<reference evidence="5 6" key="1">
    <citation type="submission" date="2019-11" db="EMBL/GenBank/DDBJ databases">
        <title>Comparative genomics of hydrocarbon-degrading Desulfosarcina strains.</title>
        <authorList>
            <person name="Watanabe M."/>
            <person name="Kojima H."/>
            <person name="Fukui M."/>
        </authorList>
    </citation>
    <scope>NUCLEOTIDE SEQUENCE [LARGE SCALE GENOMIC DNA]</scope>
    <source>
        <strain evidence="5 6">28bB2T</strain>
    </source>
</reference>
<dbReference type="CDD" id="cd03257">
    <property type="entry name" value="ABC_NikE_OppD_transporters"/>
    <property type="match status" value="1"/>
</dbReference>
<keyword evidence="3 5" id="KW-0067">ATP-binding</keyword>
<dbReference type="GO" id="GO:0015833">
    <property type="term" value="P:peptide transport"/>
    <property type="evidence" value="ECO:0007669"/>
    <property type="project" value="InterPro"/>
</dbReference>
<dbReference type="SMART" id="SM00382">
    <property type="entry name" value="AAA"/>
    <property type="match status" value="1"/>
</dbReference>
<accession>A0A5K7ZV43</accession>
<dbReference type="InterPro" id="IPR017871">
    <property type="entry name" value="ABC_transporter-like_CS"/>
</dbReference>
<dbReference type="SUPFAM" id="SSF52540">
    <property type="entry name" value="P-loop containing nucleoside triphosphate hydrolases"/>
    <property type="match status" value="1"/>
</dbReference>
<dbReference type="PROSITE" id="PS00211">
    <property type="entry name" value="ABC_TRANSPORTER_1"/>
    <property type="match status" value="1"/>
</dbReference>
<evidence type="ECO:0000313" key="6">
    <source>
        <dbReference type="Proteomes" id="UP000425960"/>
    </source>
</evidence>
<evidence type="ECO:0000256" key="1">
    <source>
        <dbReference type="ARBA" id="ARBA00022448"/>
    </source>
</evidence>
<dbReference type="Proteomes" id="UP000425960">
    <property type="component" value="Chromosome"/>
</dbReference>
<dbReference type="InterPro" id="IPR003593">
    <property type="entry name" value="AAA+_ATPase"/>
</dbReference>
<dbReference type="Pfam" id="PF00005">
    <property type="entry name" value="ABC_tran"/>
    <property type="match status" value="1"/>
</dbReference>
<dbReference type="InterPro" id="IPR003439">
    <property type="entry name" value="ABC_transporter-like_ATP-bd"/>
</dbReference>
<proteinExistence type="predicted"/>
<dbReference type="InterPro" id="IPR050319">
    <property type="entry name" value="ABC_transp_ATP-bind"/>
</dbReference>
<gene>
    <name evidence="5" type="ORF">DSCO28_46780</name>
</gene>
<dbReference type="InterPro" id="IPR027417">
    <property type="entry name" value="P-loop_NTPase"/>
</dbReference>